<evidence type="ECO:0000313" key="2">
    <source>
        <dbReference type="EMBL" id="XAN13874.1"/>
    </source>
</evidence>
<evidence type="ECO:0000256" key="1">
    <source>
        <dbReference type="SAM" id="MobiDB-lite"/>
    </source>
</evidence>
<feature type="compositionally biased region" description="Low complexity" evidence="1">
    <location>
        <begin position="29"/>
        <end position="38"/>
    </location>
</feature>
<accession>A0ABZ3FZY7</accession>
<reference evidence="2 3" key="1">
    <citation type="submission" date="2024-05" db="EMBL/GenBank/DDBJ databases">
        <title>Achromobacter denitrificans. BP1, complete genome.</title>
        <authorList>
            <person name="Zhang B."/>
        </authorList>
    </citation>
    <scope>NUCLEOTIDE SEQUENCE [LARGE SCALE GENOMIC DNA]</scope>
    <source>
        <strain evidence="2 3">BP1</strain>
    </source>
</reference>
<gene>
    <name evidence="2" type="ORF">AAIK43_21085</name>
</gene>
<dbReference type="Gene3D" id="3.40.50.300">
    <property type="entry name" value="P-loop containing nucleotide triphosphate hydrolases"/>
    <property type="match status" value="1"/>
</dbReference>
<dbReference type="InterPro" id="IPR027417">
    <property type="entry name" value="P-loop_NTPase"/>
</dbReference>
<keyword evidence="3" id="KW-1185">Reference proteome</keyword>
<proteinExistence type="predicted"/>
<sequence length="99" mass="11002">MAQSTVNPQRFDPYKNYRFRAKWERRETAAAQGPAHAPALKEPAPPSHLDLSGVVGKYIDETEENLRRLFDAADHGGAPLRFDEADGLFGKRRSPGGKP</sequence>
<dbReference type="Proteomes" id="UP001446337">
    <property type="component" value="Chromosome"/>
</dbReference>
<name>A0ABZ3FZY7_ACHDE</name>
<feature type="region of interest" description="Disordered" evidence="1">
    <location>
        <begin position="25"/>
        <end position="49"/>
    </location>
</feature>
<feature type="compositionally biased region" description="Basic residues" evidence="1">
    <location>
        <begin position="90"/>
        <end position="99"/>
    </location>
</feature>
<dbReference type="RefSeq" id="WP_088146452.1">
    <property type="nucleotide sequence ID" value="NZ_CP154792.1"/>
</dbReference>
<dbReference type="EMBL" id="CP154792">
    <property type="protein sequence ID" value="XAN13874.1"/>
    <property type="molecule type" value="Genomic_DNA"/>
</dbReference>
<protein>
    <submittedName>
        <fullName evidence="2">Uncharacterized protein</fullName>
    </submittedName>
</protein>
<evidence type="ECO:0000313" key="3">
    <source>
        <dbReference type="Proteomes" id="UP001446337"/>
    </source>
</evidence>
<organism evidence="2 3">
    <name type="scientific">Achromobacter denitrificans</name>
    <name type="common">Alcaligenes denitrificans</name>
    <dbReference type="NCBI Taxonomy" id="32002"/>
    <lineage>
        <taxon>Bacteria</taxon>
        <taxon>Pseudomonadati</taxon>
        <taxon>Pseudomonadota</taxon>
        <taxon>Betaproteobacteria</taxon>
        <taxon>Burkholderiales</taxon>
        <taxon>Alcaligenaceae</taxon>
        <taxon>Achromobacter</taxon>
    </lineage>
</organism>
<feature type="region of interest" description="Disordered" evidence="1">
    <location>
        <begin position="75"/>
        <end position="99"/>
    </location>
</feature>